<evidence type="ECO:0000313" key="2">
    <source>
        <dbReference type="EMBL" id="KAJ7773577.1"/>
    </source>
</evidence>
<comment type="caution">
    <text evidence="2">The sequence shown here is derived from an EMBL/GenBank/DDBJ whole genome shotgun (WGS) entry which is preliminary data.</text>
</comment>
<organism evidence="2 3">
    <name type="scientific">Mycena maculata</name>
    <dbReference type="NCBI Taxonomy" id="230809"/>
    <lineage>
        <taxon>Eukaryota</taxon>
        <taxon>Fungi</taxon>
        <taxon>Dikarya</taxon>
        <taxon>Basidiomycota</taxon>
        <taxon>Agaricomycotina</taxon>
        <taxon>Agaricomycetes</taxon>
        <taxon>Agaricomycetidae</taxon>
        <taxon>Agaricales</taxon>
        <taxon>Marasmiineae</taxon>
        <taxon>Mycenaceae</taxon>
        <taxon>Mycena</taxon>
    </lineage>
</organism>
<dbReference type="Proteomes" id="UP001215280">
    <property type="component" value="Unassembled WGS sequence"/>
</dbReference>
<gene>
    <name evidence="2" type="ORF">DFH07DRAFT_767540</name>
</gene>
<keyword evidence="3" id="KW-1185">Reference proteome</keyword>
<protein>
    <submittedName>
        <fullName evidence="2">Uncharacterized protein</fullName>
    </submittedName>
</protein>
<feature type="compositionally biased region" description="Basic and acidic residues" evidence="1">
    <location>
        <begin position="231"/>
        <end position="246"/>
    </location>
</feature>
<dbReference type="EMBL" id="JARJLG010000017">
    <property type="protein sequence ID" value="KAJ7773577.1"/>
    <property type="molecule type" value="Genomic_DNA"/>
</dbReference>
<dbReference type="AlphaFoldDB" id="A0AAD7NSD0"/>
<proteinExistence type="predicted"/>
<reference evidence="2" key="1">
    <citation type="submission" date="2023-03" db="EMBL/GenBank/DDBJ databases">
        <title>Massive genome expansion in bonnet fungi (Mycena s.s.) driven by repeated elements and novel gene families across ecological guilds.</title>
        <authorList>
            <consortium name="Lawrence Berkeley National Laboratory"/>
            <person name="Harder C.B."/>
            <person name="Miyauchi S."/>
            <person name="Viragh M."/>
            <person name="Kuo A."/>
            <person name="Thoen E."/>
            <person name="Andreopoulos B."/>
            <person name="Lu D."/>
            <person name="Skrede I."/>
            <person name="Drula E."/>
            <person name="Henrissat B."/>
            <person name="Morin E."/>
            <person name="Kohler A."/>
            <person name="Barry K."/>
            <person name="LaButti K."/>
            <person name="Morin E."/>
            <person name="Salamov A."/>
            <person name="Lipzen A."/>
            <person name="Mereny Z."/>
            <person name="Hegedus B."/>
            <person name="Baldrian P."/>
            <person name="Stursova M."/>
            <person name="Weitz H."/>
            <person name="Taylor A."/>
            <person name="Grigoriev I.V."/>
            <person name="Nagy L.G."/>
            <person name="Martin F."/>
            <person name="Kauserud H."/>
        </authorList>
    </citation>
    <scope>NUCLEOTIDE SEQUENCE</scope>
    <source>
        <strain evidence="2">CBHHK188m</strain>
    </source>
</reference>
<evidence type="ECO:0000313" key="3">
    <source>
        <dbReference type="Proteomes" id="UP001215280"/>
    </source>
</evidence>
<accession>A0AAD7NSD0</accession>
<evidence type="ECO:0000256" key="1">
    <source>
        <dbReference type="SAM" id="MobiDB-lite"/>
    </source>
</evidence>
<feature type="region of interest" description="Disordered" evidence="1">
    <location>
        <begin position="203"/>
        <end position="254"/>
    </location>
</feature>
<name>A0AAD7NSD0_9AGAR</name>
<sequence>MSANYVYNITRGGKGLRRSQRSSTITLRCGLKAVPAAPRTFGEGYDGTKKVASRESPPSVKILVPSPPSATTIVHLFGGSSDALHTKLPASMPEISLLYCPKASDFSLDFSAMQASASQESILKYITSLKGVHTTFWCLHPPATPYSRSGRTPDVWHAERVVHPCSGFVGPLFAWHPVSPRTGKGTLRSAEAAEDVEAEVEAETEAEVEVEAGKEVDAQCTSGMVSDSDSDSGHRVEGDREKKEHTSSPWSGVGKCTALGVPASLPASASPSSLHAVLGPAPMQGVDSAECMWGTLLDEFSSVPFERRMSTVLTVHAVPGGRTGRPVVVVDGGGGALRRQRWGDVQGGRAPKGVGRVRRSMGTARAGRGRSEGVAGSVAIMHSALDGVVAAAQATVKCNTSRMAMQWILDEHDNFWEISISNNKVVKADKWHGPHLCAHFWGSPKLTQSTLVHISS</sequence>